<dbReference type="CDD" id="cd09873">
    <property type="entry name" value="PIN_Pae0151-like"/>
    <property type="match status" value="1"/>
</dbReference>
<gene>
    <name evidence="2" type="ORF">GTS_04280</name>
</gene>
<evidence type="ECO:0008006" key="4">
    <source>
        <dbReference type="Google" id="ProtNLM"/>
    </source>
</evidence>
<dbReference type="OrthoDB" id="4377304at2"/>
<feature type="region of interest" description="Disordered" evidence="1">
    <location>
        <begin position="1"/>
        <end position="42"/>
    </location>
</feature>
<evidence type="ECO:0000313" key="3">
    <source>
        <dbReference type="Proteomes" id="UP000298860"/>
    </source>
</evidence>
<feature type="compositionally biased region" description="Basic and acidic residues" evidence="1">
    <location>
        <begin position="17"/>
        <end position="28"/>
    </location>
</feature>
<proteinExistence type="predicted"/>
<organism evidence="2 3">
    <name type="scientific">Gandjariella thermophila</name>
    <dbReference type="NCBI Taxonomy" id="1931992"/>
    <lineage>
        <taxon>Bacteria</taxon>
        <taxon>Bacillati</taxon>
        <taxon>Actinomycetota</taxon>
        <taxon>Actinomycetes</taxon>
        <taxon>Pseudonocardiales</taxon>
        <taxon>Pseudonocardiaceae</taxon>
        <taxon>Gandjariella</taxon>
    </lineage>
</organism>
<reference evidence="3" key="1">
    <citation type="submission" date="2019-04" db="EMBL/GenBank/DDBJ databases">
        <title>Draft genome sequence of Pseudonocardiaceae bacterium SL3-2-4.</title>
        <authorList>
            <person name="Ningsih F."/>
            <person name="Yokota A."/>
            <person name="Sakai Y."/>
            <person name="Nanatani K."/>
            <person name="Yabe S."/>
            <person name="Oetari A."/>
            <person name="Sjamsuridzal W."/>
        </authorList>
    </citation>
    <scope>NUCLEOTIDE SEQUENCE [LARGE SCALE GENOMIC DNA]</scope>
    <source>
        <strain evidence="3">SL3-2-4</strain>
    </source>
</reference>
<comment type="caution">
    <text evidence="2">The sequence shown here is derived from an EMBL/GenBank/DDBJ whole genome shotgun (WGS) entry which is preliminary data.</text>
</comment>
<dbReference type="AlphaFoldDB" id="A0A4D4IWS9"/>
<evidence type="ECO:0000256" key="1">
    <source>
        <dbReference type="SAM" id="MobiDB-lite"/>
    </source>
</evidence>
<protein>
    <recommendedName>
        <fullName evidence="4">PIN domain-containing protein</fullName>
    </recommendedName>
</protein>
<dbReference type="Gene3D" id="3.40.50.1010">
    <property type="entry name" value="5'-nuclease"/>
    <property type="match status" value="1"/>
</dbReference>
<dbReference type="EMBL" id="BJFL01000002">
    <property type="protein sequence ID" value="GDY28795.1"/>
    <property type="molecule type" value="Genomic_DNA"/>
</dbReference>
<dbReference type="InterPro" id="IPR029060">
    <property type="entry name" value="PIN-like_dom_sf"/>
</dbReference>
<name>A0A4D4IWS9_9PSEU</name>
<dbReference type="Proteomes" id="UP000298860">
    <property type="component" value="Unassembled WGS sequence"/>
</dbReference>
<accession>A0A4D4IWS9</accession>
<dbReference type="RefSeq" id="WP_137812020.1">
    <property type="nucleotide sequence ID" value="NZ_BJFL01000002.1"/>
</dbReference>
<evidence type="ECO:0000313" key="2">
    <source>
        <dbReference type="EMBL" id="GDY28795.1"/>
    </source>
</evidence>
<keyword evidence="3" id="KW-1185">Reference proteome</keyword>
<dbReference type="InterPro" id="IPR044153">
    <property type="entry name" value="PIN_Pae0151-like"/>
</dbReference>
<dbReference type="SUPFAM" id="SSF88723">
    <property type="entry name" value="PIN domain-like"/>
    <property type="match status" value="1"/>
</dbReference>
<sequence>MTPRITADQNPMYADFMHGEDDPDPERRRPGRTRCCAPAPPVTRAPHRPLLRRVWELRHSIRPYDAAFVALAERLDVPLVTCDARLAKSNGHTAEVELYPIS</sequence>